<feature type="region of interest" description="Disordered" evidence="1">
    <location>
        <begin position="65"/>
        <end position="96"/>
    </location>
</feature>
<keyword evidence="3" id="KW-1185">Reference proteome</keyword>
<feature type="non-terminal residue" evidence="2">
    <location>
        <position position="1"/>
    </location>
</feature>
<dbReference type="OrthoDB" id="1434300at2759"/>
<comment type="caution">
    <text evidence="2">The sequence shown here is derived from an EMBL/GenBank/DDBJ whole genome shotgun (WGS) entry which is preliminary data.</text>
</comment>
<accession>A0A371F2B1</accession>
<protein>
    <submittedName>
        <fullName evidence="2">Uncharacterized protein</fullName>
    </submittedName>
</protein>
<name>A0A371F2B1_MUCPR</name>
<reference evidence="2" key="1">
    <citation type="submission" date="2018-05" db="EMBL/GenBank/DDBJ databases">
        <title>Draft genome of Mucuna pruriens seed.</title>
        <authorList>
            <person name="Nnadi N.E."/>
            <person name="Vos R."/>
            <person name="Hasami M.H."/>
            <person name="Devisetty U.K."/>
            <person name="Aguiy J.C."/>
        </authorList>
    </citation>
    <scope>NUCLEOTIDE SEQUENCE [LARGE SCALE GENOMIC DNA]</scope>
    <source>
        <strain evidence="2">JCA_2017</strain>
    </source>
</reference>
<organism evidence="2 3">
    <name type="scientific">Mucuna pruriens</name>
    <name type="common">Velvet bean</name>
    <name type="synonym">Dolichos pruriens</name>
    <dbReference type="NCBI Taxonomy" id="157652"/>
    <lineage>
        <taxon>Eukaryota</taxon>
        <taxon>Viridiplantae</taxon>
        <taxon>Streptophyta</taxon>
        <taxon>Embryophyta</taxon>
        <taxon>Tracheophyta</taxon>
        <taxon>Spermatophyta</taxon>
        <taxon>Magnoliopsida</taxon>
        <taxon>eudicotyledons</taxon>
        <taxon>Gunneridae</taxon>
        <taxon>Pentapetalae</taxon>
        <taxon>rosids</taxon>
        <taxon>fabids</taxon>
        <taxon>Fabales</taxon>
        <taxon>Fabaceae</taxon>
        <taxon>Papilionoideae</taxon>
        <taxon>50 kb inversion clade</taxon>
        <taxon>NPAAA clade</taxon>
        <taxon>indigoferoid/millettioid clade</taxon>
        <taxon>Phaseoleae</taxon>
        <taxon>Mucuna</taxon>
    </lineage>
</organism>
<evidence type="ECO:0000256" key="1">
    <source>
        <dbReference type="SAM" id="MobiDB-lite"/>
    </source>
</evidence>
<evidence type="ECO:0000313" key="3">
    <source>
        <dbReference type="Proteomes" id="UP000257109"/>
    </source>
</evidence>
<evidence type="ECO:0000313" key="2">
    <source>
        <dbReference type="EMBL" id="RDX72405.1"/>
    </source>
</evidence>
<dbReference type="AlphaFoldDB" id="A0A371F2B1"/>
<gene>
    <name evidence="2" type="ORF">CR513_48121</name>
</gene>
<dbReference type="EMBL" id="QJKJ01010919">
    <property type="protein sequence ID" value="RDX72405.1"/>
    <property type="molecule type" value="Genomic_DNA"/>
</dbReference>
<proteinExistence type="predicted"/>
<dbReference type="Proteomes" id="UP000257109">
    <property type="component" value="Unassembled WGS sequence"/>
</dbReference>
<sequence>MGSNARTIIINFTNVNAWATYNITLSRPTLNKLRVVASTSHLCMKYHVVDRVGLRVGQRMEGQKQREVISRSDIHRLDLDPHQEKEGQSLRDDPIVHNKEPQSTIYIQGWG</sequence>